<dbReference type="Proteomes" id="UP001055811">
    <property type="component" value="Linkage Group LG06"/>
</dbReference>
<dbReference type="EMBL" id="CM042014">
    <property type="protein sequence ID" value="KAI3720893.1"/>
    <property type="molecule type" value="Genomic_DNA"/>
</dbReference>
<name>A0ACB9BG15_CICIN</name>
<proteinExistence type="predicted"/>
<organism evidence="1 2">
    <name type="scientific">Cichorium intybus</name>
    <name type="common">Chicory</name>
    <dbReference type="NCBI Taxonomy" id="13427"/>
    <lineage>
        <taxon>Eukaryota</taxon>
        <taxon>Viridiplantae</taxon>
        <taxon>Streptophyta</taxon>
        <taxon>Embryophyta</taxon>
        <taxon>Tracheophyta</taxon>
        <taxon>Spermatophyta</taxon>
        <taxon>Magnoliopsida</taxon>
        <taxon>eudicotyledons</taxon>
        <taxon>Gunneridae</taxon>
        <taxon>Pentapetalae</taxon>
        <taxon>asterids</taxon>
        <taxon>campanulids</taxon>
        <taxon>Asterales</taxon>
        <taxon>Asteraceae</taxon>
        <taxon>Cichorioideae</taxon>
        <taxon>Cichorieae</taxon>
        <taxon>Cichoriinae</taxon>
        <taxon>Cichorium</taxon>
    </lineage>
</organism>
<reference evidence="2" key="1">
    <citation type="journal article" date="2022" name="Mol. Ecol. Resour.">
        <title>The genomes of chicory, endive, great burdock and yacon provide insights into Asteraceae palaeo-polyploidization history and plant inulin production.</title>
        <authorList>
            <person name="Fan W."/>
            <person name="Wang S."/>
            <person name="Wang H."/>
            <person name="Wang A."/>
            <person name="Jiang F."/>
            <person name="Liu H."/>
            <person name="Zhao H."/>
            <person name="Xu D."/>
            <person name="Zhang Y."/>
        </authorList>
    </citation>
    <scope>NUCLEOTIDE SEQUENCE [LARGE SCALE GENOMIC DNA]</scope>
    <source>
        <strain evidence="2">cv. Punajuju</strain>
    </source>
</reference>
<gene>
    <name evidence="1" type="ORF">L2E82_31891</name>
</gene>
<sequence length="94" mass="10615">MVNQFKETPNQLSAIAISANSVGNNEIDASVNMDLESKLNWNLEGNRNQIQMHLAEWSGAVNAELHLSSAMVFVTSRKLYHGKKEWQENKGDVW</sequence>
<comment type="caution">
    <text evidence="1">The sequence shown here is derived from an EMBL/GenBank/DDBJ whole genome shotgun (WGS) entry which is preliminary data.</text>
</comment>
<evidence type="ECO:0000313" key="2">
    <source>
        <dbReference type="Proteomes" id="UP001055811"/>
    </source>
</evidence>
<protein>
    <submittedName>
        <fullName evidence="1">Uncharacterized protein</fullName>
    </submittedName>
</protein>
<reference evidence="1 2" key="2">
    <citation type="journal article" date="2022" name="Mol. Ecol. Resour.">
        <title>The genomes of chicory, endive, great burdock and yacon provide insights into Asteraceae paleo-polyploidization history and plant inulin production.</title>
        <authorList>
            <person name="Fan W."/>
            <person name="Wang S."/>
            <person name="Wang H."/>
            <person name="Wang A."/>
            <person name="Jiang F."/>
            <person name="Liu H."/>
            <person name="Zhao H."/>
            <person name="Xu D."/>
            <person name="Zhang Y."/>
        </authorList>
    </citation>
    <scope>NUCLEOTIDE SEQUENCE [LARGE SCALE GENOMIC DNA]</scope>
    <source>
        <strain evidence="2">cv. Punajuju</strain>
        <tissue evidence="1">Leaves</tissue>
    </source>
</reference>
<accession>A0ACB9BG15</accession>
<evidence type="ECO:0000313" key="1">
    <source>
        <dbReference type="EMBL" id="KAI3720893.1"/>
    </source>
</evidence>
<keyword evidence="2" id="KW-1185">Reference proteome</keyword>